<accession>A0ABR1UW27</accession>
<keyword evidence="2" id="KW-1185">Reference proteome</keyword>
<dbReference type="Proteomes" id="UP001446871">
    <property type="component" value="Unassembled WGS sequence"/>
</dbReference>
<proteinExistence type="predicted"/>
<dbReference type="EMBL" id="JAQQWM010000005">
    <property type="protein sequence ID" value="KAK8063134.1"/>
    <property type="molecule type" value="Genomic_DNA"/>
</dbReference>
<name>A0ABR1UW27_9PEZI</name>
<sequence length="219" mass="25446">MSSGQPQDIFIKCAYVFHMEEELSNSKRVLYFTSTHQETGTAESSFDHYDPTAVLMEKVYRPSHAAPSIRSFDGVTREFRSATLKAWLHARYVLFPADYRLVTGYFTEDSVTTECAHHLAVWVRLRKPVEPVGRLHEFLRAYRHKLRQRFEEDPTAVFPCEIWLVVINLPASDKEEKKPEDQRGQKKVHRRHRVAAFEKVCFARRVSPYNLAEDDSVAG</sequence>
<gene>
    <name evidence="1" type="ORF">PG996_007786</name>
</gene>
<evidence type="ECO:0000313" key="1">
    <source>
        <dbReference type="EMBL" id="KAK8063134.1"/>
    </source>
</evidence>
<organism evidence="1 2">
    <name type="scientific">Apiospora saccharicola</name>
    <dbReference type="NCBI Taxonomy" id="335842"/>
    <lineage>
        <taxon>Eukaryota</taxon>
        <taxon>Fungi</taxon>
        <taxon>Dikarya</taxon>
        <taxon>Ascomycota</taxon>
        <taxon>Pezizomycotina</taxon>
        <taxon>Sordariomycetes</taxon>
        <taxon>Xylariomycetidae</taxon>
        <taxon>Amphisphaeriales</taxon>
        <taxon>Apiosporaceae</taxon>
        <taxon>Apiospora</taxon>
    </lineage>
</organism>
<comment type="caution">
    <text evidence="1">The sequence shown here is derived from an EMBL/GenBank/DDBJ whole genome shotgun (WGS) entry which is preliminary data.</text>
</comment>
<reference evidence="1 2" key="1">
    <citation type="submission" date="2023-01" db="EMBL/GenBank/DDBJ databases">
        <title>Analysis of 21 Apiospora genomes using comparative genomics revels a genus with tremendous synthesis potential of carbohydrate active enzymes and secondary metabolites.</title>
        <authorList>
            <person name="Sorensen T."/>
        </authorList>
    </citation>
    <scope>NUCLEOTIDE SEQUENCE [LARGE SCALE GENOMIC DNA]</scope>
    <source>
        <strain evidence="1 2">CBS 83171</strain>
    </source>
</reference>
<protein>
    <submittedName>
        <fullName evidence="1">Uncharacterized protein</fullName>
    </submittedName>
</protein>
<evidence type="ECO:0000313" key="2">
    <source>
        <dbReference type="Proteomes" id="UP001446871"/>
    </source>
</evidence>